<reference evidence="1 2" key="1">
    <citation type="submission" date="2020-08" db="EMBL/GenBank/DDBJ databases">
        <authorList>
            <person name="Koutsovoulos G."/>
            <person name="Danchin GJ E."/>
        </authorList>
    </citation>
    <scope>NUCLEOTIDE SEQUENCE [LARGE SCALE GENOMIC DNA]</scope>
</reference>
<protein>
    <submittedName>
        <fullName evidence="1">Uncharacterized protein</fullName>
    </submittedName>
</protein>
<dbReference type="Pfam" id="PF00982">
    <property type="entry name" value="Glyco_transf_20"/>
    <property type="match status" value="1"/>
</dbReference>
<comment type="caution">
    <text evidence="1">The sequence shown here is derived from an EMBL/GenBank/DDBJ whole genome shotgun (WGS) entry which is preliminary data.</text>
</comment>
<dbReference type="GO" id="GO:0003825">
    <property type="term" value="F:alpha,alpha-trehalose-phosphate synthase (UDP-forming) activity"/>
    <property type="evidence" value="ECO:0007669"/>
    <property type="project" value="TreeGrafter"/>
</dbReference>
<dbReference type="Gene3D" id="3.40.50.2000">
    <property type="entry name" value="Glycogen Phosphorylase B"/>
    <property type="match status" value="1"/>
</dbReference>
<dbReference type="GO" id="GO:0004805">
    <property type="term" value="F:trehalose-phosphatase activity"/>
    <property type="evidence" value="ECO:0007669"/>
    <property type="project" value="TreeGrafter"/>
</dbReference>
<evidence type="ECO:0000313" key="1">
    <source>
        <dbReference type="EMBL" id="CAD2157924.1"/>
    </source>
</evidence>
<evidence type="ECO:0000313" key="2">
    <source>
        <dbReference type="Proteomes" id="UP000580250"/>
    </source>
</evidence>
<dbReference type="Proteomes" id="UP000580250">
    <property type="component" value="Unassembled WGS sequence"/>
</dbReference>
<dbReference type="AlphaFoldDB" id="A0A6V7UHI3"/>
<dbReference type="GO" id="GO:0005829">
    <property type="term" value="C:cytosol"/>
    <property type="evidence" value="ECO:0007669"/>
    <property type="project" value="TreeGrafter"/>
</dbReference>
<dbReference type="PANTHER" id="PTHR10788">
    <property type="entry name" value="TREHALOSE-6-PHOSPHATE SYNTHASE"/>
    <property type="match status" value="1"/>
</dbReference>
<organism evidence="1 2">
    <name type="scientific">Meloidogyne enterolobii</name>
    <name type="common">Root-knot nematode worm</name>
    <name type="synonym">Meloidogyne mayaguensis</name>
    <dbReference type="NCBI Taxonomy" id="390850"/>
    <lineage>
        <taxon>Eukaryota</taxon>
        <taxon>Metazoa</taxon>
        <taxon>Ecdysozoa</taxon>
        <taxon>Nematoda</taxon>
        <taxon>Chromadorea</taxon>
        <taxon>Rhabditida</taxon>
        <taxon>Tylenchina</taxon>
        <taxon>Tylenchomorpha</taxon>
        <taxon>Tylenchoidea</taxon>
        <taxon>Meloidogynidae</taxon>
        <taxon>Meloidogyninae</taxon>
        <taxon>Meloidogyne</taxon>
    </lineage>
</organism>
<accession>A0A6V7UHI3</accession>
<dbReference type="EMBL" id="CAJEWN010000068">
    <property type="protein sequence ID" value="CAD2157924.1"/>
    <property type="molecule type" value="Genomic_DNA"/>
</dbReference>
<dbReference type="SUPFAM" id="SSF53756">
    <property type="entry name" value="UDP-Glycosyltransferase/glycogen phosphorylase"/>
    <property type="match status" value="1"/>
</dbReference>
<dbReference type="GO" id="GO:0005992">
    <property type="term" value="P:trehalose biosynthetic process"/>
    <property type="evidence" value="ECO:0007669"/>
    <property type="project" value="InterPro"/>
</dbReference>
<proteinExistence type="predicted"/>
<dbReference type="InterPro" id="IPR001830">
    <property type="entry name" value="Glyco_trans_20"/>
</dbReference>
<dbReference type="PANTHER" id="PTHR10788:SF106">
    <property type="entry name" value="BCDNA.GH08860"/>
    <property type="match status" value="1"/>
</dbReference>
<dbReference type="OrthoDB" id="5848871at2759"/>
<sequence length="104" mass="11733">MDVGVVTPVMDGMNLVAKEMIASNPRAPLVLSKGAGTHHQLKENGLSGNYFLVEDIKNSEHFANVLHDSTVLSEERQKIRGEKLREYLKKHSVDKWSEEFLDVE</sequence>
<name>A0A6V7UHI3_MELEN</name>
<gene>
    <name evidence="1" type="ORF">MENT_LOCUS12891</name>
</gene>